<name>A0A0E9V0U8_ANGAN</name>
<sequence length="44" mass="5200">MQQFQESTVVCRMESERAYPHQHKMKYTNTSTLPLHAFQAKTTN</sequence>
<reference evidence="1" key="2">
    <citation type="journal article" date="2015" name="Fish Shellfish Immunol.">
        <title>Early steps in the European eel (Anguilla anguilla)-Vibrio vulnificus interaction in the gills: Role of the RtxA13 toxin.</title>
        <authorList>
            <person name="Callol A."/>
            <person name="Pajuelo D."/>
            <person name="Ebbesson L."/>
            <person name="Teles M."/>
            <person name="MacKenzie S."/>
            <person name="Amaro C."/>
        </authorList>
    </citation>
    <scope>NUCLEOTIDE SEQUENCE</scope>
</reference>
<dbReference type="EMBL" id="GBXM01037507">
    <property type="protein sequence ID" value="JAH71070.1"/>
    <property type="molecule type" value="Transcribed_RNA"/>
</dbReference>
<protein>
    <submittedName>
        <fullName evidence="1">Uncharacterized protein</fullName>
    </submittedName>
</protein>
<accession>A0A0E9V0U8</accession>
<organism evidence="1">
    <name type="scientific">Anguilla anguilla</name>
    <name type="common">European freshwater eel</name>
    <name type="synonym">Muraena anguilla</name>
    <dbReference type="NCBI Taxonomy" id="7936"/>
    <lineage>
        <taxon>Eukaryota</taxon>
        <taxon>Metazoa</taxon>
        <taxon>Chordata</taxon>
        <taxon>Craniata</taxon>
        <taxon>Vertebrata</taxon>
        <taxon>Euteleostomi</taxon>
        <taxon>Actinopterygii</taxon>
        <taxon>Neopterygii</taxon>
        <taxon>Teleostei</taxon>
        <taxon>Anguilliformes</taxon>
        <taxon>Anguillidae</taxon>
        <taxon>Anguilla</taxon>
    </lineage>
</organism>
<reference evidence="1" key="1">
    <citation type="submission" date="2014-11" db="EMBL/GenBank/DDBJ databases">
        <authorList>
            <person name="Amaro Gonzalez C."/>
        </authorList>
    </citation>
    <scope>NUCLEOTIDE SEQUENCE</scope>
</reference>
<proteinExistence type="predicted"/>
<evidence type="ECO:0000313" key="1">
    <source>
        <dbReference type="EMBL" id="JAH71070.1"/>
    </source>
</evidence>
<dbReference type="AlphaFoldDB" id="A0A0E9V0U8"/>